<dbReference type="Gene3D" id="3.40.250.10">
    <property type="entry name" value="Rhodanese-like domain"/>
    <property type="match status" value="1"/>
</dbReference>
<dbReference type="InterPro" id="IPR036873">
    <property type="entry name" value="Rhodanese-like_dom_sf"/>
</dbReference>
<evidence type="ECO:0000256" key="6">
    <source>
        <dbReference type="RuleBase" id="RU368028"/>
    </source>
</evidence>
<comment type="caution">
    <text evidence="9">The sequence shown here is derived from an EMBL/GenBank/DDBJ whole genome shotgun (WGS) entry which is preliminary data.</text>
</comment>
<dbReference type="FunFam" id="3.40.250.10:FF:000036">
    <property type="entry name" value="M-phase inducer phosphatase"/>
    <property type="match status" value="1"/>
</dbReference>
<dbReference type="AlphaFoldDB" id="A0A8B6D9C3"/>
<sequence length="282" mass="32631">MWSADFSTFTISGGSSCLDQESASIIKAKYNSAENTGLKRKSTSSPLKECKKRRKDSKHSRSLKRYLSFGDTPLESDDNLLSEETYIADGSRPYCLPTVAGQHRDLKSITADTMKDLLNGKYNGGINSYRVIDCRYPYEFNGGHIKNAENCYLKEHIDELLLQTLQRGNTTDEIIIFHCEFSSKRGPKLCRYLRSKDRQIHGRNYPQLQFPEIYLLEGGYKSFYQTHKHFCEPVDYVPMLHDEYKEDVRHFRSKTSTLKRNCSHVKKMEHCIVSQKLVFSMC</sequence>
<proteinExistence type="inferred from homology"/>
<dbReference type="Pfam" id="PF00581">
    <property type="entry name" value="Rhodanese"/>
    <property type="match status" value="1"/>
</dbReference>
<dbReference type="SMART" id="SM00450">
    <property type="entry name" value="RHOD"/>
    <property type="match status" value="1"/>
</dbReference>
<dbReference type="GO" id="GO:0005737">
    <property type="term" value="C:cytoplasm"/>
    <property type="evidence" value="ECO:0007669"/>
    <property type="project" value="TreeGrafter"/>
</dbReference>
<keyword evidence="2 6" id="KW-0132">Cell division</keyword>
<evidence type="ECO:0000313" key="9">
    <source>
        <dbReference type="EMBL" id="VDI16128.1"/>
    </source>
</evidence>
<evidence type="ECO:0000256" key="4">
    <source>
        <dbReference type="ARBA" id="ARBA00022912"/>
    </source>
</evidence>
<evidence type="ECO:0000256" key="1">
    <source>
        <dbReference type="ARBA" id="ARBA00011065"/>
    </source>
</evidence>
<evidence type="ECO:0000256" key="3">
    <source>
        <dbReference type="ARBA" id="ARBA00022801"/>
    </source>
</evidence>
<dbReference type="GO" id="GO:0000086">
    <property type="term" value="P:G2/M transition of mitotic cell cycle"/>
    <property type="evidence" value="ECO:0007669"/>
    <property type="project" value="TreeGrafter"/>
</dbReference>
<evidence type="ECO:0000256" key="5">
    <source>
        <dbReference type="ARBA" id="ARBA00023306"/>
    </source>
</evidence>
<comment type="similarity">
    <text evidence="1 6">Belongs to the MPI phosphatase family.</text>
</comment>
<keyword evidence="10" id="KW-1185">Reference proteome</keyword>
<organism evidence="9 10">
    <name type="scientific">Mytilus galloprovincialis</name>
    <name type="common">Mediterranean mussel</name>
    <dbReference type="NCBI Taxonomy" id="29158"/>
    <lineage>
        <taxon>Eukaryota</taxon>
        <taxon>Metazoa</taxon>
        <taxon>Spiralia</taxon>
        <taxon>Lophotrochozoa</taxon>
        <taxon>Mollusca</taxon>
        <taxon>Bivalvia</taxon>
        <taxon>Autobranchia</taxon>
        <taxon>Pteriomorphia</taxon>
        <taxon>Mytilida</taxon>
        <taxon>Mytiloidea</taxon>
        <taxon>Mytilidae</taxon>
        <taxon>Mytilinae</taxon>
        <taxon>Mytilus</taxon>
    </lineage>
</organism>
<accession>A0A8B6D9C3</accession>
<keyword evidence="3 6" id="KW-0378">Hydrolase</keyword>
<protein>
    <recommendedName>
        <fullName evidence="6">M-phase inducer phosphatase</fullName>
        <ecNumber evidence="6">3.1.3.48</ecNumber>
    </recommendedName>
</protein>
<name>A0A8B6D9C3_MYTGA</name>
<evidence type="ECO:0000256" key="2">
    <source>
        <dbReference type="ARBA" id="ARBA00022618"/>
    </source>
</evidence>
<dbReference type="GO" id="GO:0032502">
    <property type="term" value="P:developmental process"/>
    <property type="evidence" value="ECO:0007669"/>
    <property type="project" value="UniProtKB-ARBA"/>
</dbReference>
<dbReference type="PANTHER" id="PTHR10828">
    <property type="entry name" value="M-PHASE INDUCER PHOSPHATASE DUAL SPECIFICITY PHOSPHATASE CDC25"/>
    <property type="match status" value="1"/>
</dbReference>
<dbReference type="GO" id="GO:0005634">
    <property type="term" value="C:nucleus"/>
    <property type="evidence" value="ECO:0007669"/>
    <property type="project" value="TreeGrafter"/>
</dbReference>
<evidence type="ECO:0000259" key="8">
    <source>
        <dbReference type="PROSITE" id="PS50206"/>
    </source>
</evidence>
<keyword evidence="6" id="KW-0498">Mitosis</keyword>
<dbReference type="GO" id="GO:0004725">
    <property type="term" value="F:protein tyrosine phosphatase activity"/>
    <property type="evidence" value="ECO:0007669"/>
    <property type="project" value="UniProtKB-UniRule"/>
</dbReference>
<dbReference type="GO" id="GO:0009794">
    <property type="term" value="P:regulation of mitotic cell cycle, embryonic"/>
    <property type="evidence" value="ECO:0007669"/>
    <property type="project" value="UniProtKB-ARBA"/>
</dbReference>
<dbReference type="InterPro" id="IPR000751">
    <property type="entry name" value="MPI_Phosphatase"/>
</dbReference>
<comment type="catalytic activity">
    <reaction evidence="6">
        <text>O-phospho-L-tyrosyl-[protein] + H2O = L-tyrosyl-[protein] + phosphate</text>
        <dbReference type="Rhea" id="RHEA:10684"/>
        <dbReference type="Rhea" id="RHEA-COMP:10136"/>
        <dbReference type="Rhea" id="RHEA-COMP:20101"/>
        <dbReference type="ChEBI" id="CHEBI:15377"/>
        <dbReference type="ChEBI" id="CHEBI:43474"/>
        <dbReference type="ChEBI" id="CHEBI:46858"/>
        <dbReference type="ChEBI" id="CHEBI:61978"/>
        <dbReference type="EC" id="3.1.3.48"/>
    </reaction>
</comment>
<reference evidence="9" key="1">
    <citation type="submission" date="2018-11" db="EMBL/GenBank/DDBJ databases">
        <authorList>
            <person name="Alioto T."/>
            <person name="Alioto T."/>
        </authorList>
    </citation>
    <scope>NUCLEOTIDE SEQUENCE</scope>
</reference>
<dbReference type="PRINTS" id="PR00716">
    <property type="entry name" value="MPIPHPHTASE"/>
</dbReference>
<feature type="region of interest" description="Disordered" evidence="7">
    <location>
        <begin position="36"/>
        <end position="62"/>
    </location>
</feature>
<evidence type="ECO:0000256" key="7">
    <source>
        <dbReference type="SAM" id="MobiDB-lite"/>
    </source>
</evidence>
<dbReference type="GO" id="GO:0010971">
    <property type="term" value="P:positive regulation of G2/M transition of mitotic cell cycle"/>
    <property type="evidence" value="ECO:0007669"/>
    <property type="project" value="TreeGrafter"/>
</dbReference>
<keyword evidence="4 6" id="KW-0904">Protein phosphatase</keyword>
<dbReference type="Proteomes" id="UP000596742">
    <property type="component" value="Unassembled WGS sequence"/>
</dbReference>
<dbReference type="CDD" id="cd01530">
    <property type="entry name" value="Cdc25"/>
    <property type="match status" value="1"/>
</dbReference>
<gene>
    <name evidence="9" type="ORF">MGAL_10B018515</name>
</gene>
<feature type="compositionally biased region" description="Basic residues" evidence="7">
    <location>
        <begin position="50"/>
        <end position="62"/>
    </location>
</feature>
<dbReference type="EMBL" id="UYJE01003046">
    <property type="protein sequence ID" value="VDI16128.1"/>
    <property type="molecule type" value="Genomic_DNA"/>
</dbReference>
<dbReference type="GO" id="GO:0110032">
    <property type="term" value="P:positive regulation of G2/MI transition of meiotic cell cycle"/>
    <property type="evidence" value="ECO:0007669"/>
    <property type="project" value="TreeGrafter"/>
</dbReference>
<dbReference type="InterPro" id="IPR001763">
    <property type="entry name" value="Rhodanese-like_dom"/>
</dbReference>
<dbReference type="OrthoDB" id="9999371at2759"/>
<evidence type="ECO:0000313" key="10">
    <source>
        <dbReference type="Proteomes" id="UP000596742"/>
    </source>
</evidence>
<dbReference type="PANTHER" id="PTHR10828:SF76">
    <property type="entry name" value="M-PHASE INDUCER PHOSPHATASE"/>
    <property type="match status" value="1"/>
</dbReference>
<dbReference type="EC" id="3.1.3.48" evidence="6"/>
<dbReference type="SUPFAM" id="SSF52821">
    <property type="entry name" value="Rhodanese/Cell cycle control phosphatase"/>
    <property type="match status" value="1"/>
</dbReference>
<comment type="function">
    <text evidence="6">Tyrosine protein phosphatase which functions as a dosage-dependent inducer of mitotic progression.</text>
</comment>
<dbReference type="PROSITE" id="PS50206">
    <property type="entry name" value="RHODANESE_3"/>
    <property type="match status" value="1"/>
</dbReference>
<keyword evidence="5 6" id="KW-0131">Cell cycle</keyword>
<dbReference type="GO" id="GO:0051301">
    <property type="term" value="P:cell division"/>
    <property type="evidence" value="ECO:0007669"/>
    <property type="project" value="UniProtKB-UniRule"/>
</dbReference>
<feature type="domain" description="Rhodanese" evidence="8">
    <location>
        <begin position="125"/>
        <end position="232"/>
    </location>
</feature>